<evidence type="ECO:0008006" key="4">
    <source>
        <dbReference type="Google" id="ProtNLM"/>
    </source>
</evidence>
<name>A0A9D3PZ84_MEGAT</name>
<evidence type="ECO:0000313" key="3">
    <source>
        <dbReference type="Proteomes" id="UP001046870"/>
    </source>
</evidence>
<gene>
    <name evidence="2" type="ORF">MATL_G00123750</name>
</gene>
<keyword evidence="3" id="KW-1185">Reference proteome</keyword>
<dbReference type="Gene3D" id="1.20.120.20">
    <property type="entry name" value="Apolipoprotein"/>
    <property type="match status" value="2"/>
</dbReference>
<dbReference type="AlphaFoldDB" id="A0A9D3PZ84"/>
<sequence length="351" mass="38149">MLSIPATWKLQRHRAGTVTSHFPGRPWGRGRRSAGTQTEKDIMHLKLVVFAFSLLAAAAYPVLPNDETSWREGSRDNPGQIANQAADKTPVLKDVHGGWKQQLEDSELYSRDVPAGWPKLGVASEQLRARLMQELRELREKLAAYAPPPETALRDRLAPLTRHLRGALHTSTQELCARLARAPEAAGEGQQAAAWRVGLAVGGGLQDLSAHLEQFHAQVSAALRELGGTLTQPSQEEVTAALRTEVEAFRAGLQSRAAALQAGLEETPSTAQSLRERLSKGMAQFCHASSEQNQQLSDRIERYLEGLGLGEGQGRGPGEVTSPPLGSTGSLKEDFSLRLSALLRDIMQTLN</sequence>
<feature type="region of interest" description="Disordered" evidence="1">
    <location>
        <begin position="68"/>
        <end position="87"/>
    </location>
</feature>
<dbReference type="EMBL" id="JAFDVH010000009">
    <property type="protein sequence ID" value="KAG7471365.1"/>
    <property type="molecule type" value="Genomic_DNA"/>
</dbReference>
<dbReference type="Proteomes" id="UP001046870">
    <property type="component" value="Chromosome 9"/>
</dbReference>
<organism evidence="2 3">
    <name type="scientific">Megalops atlanticus</name>
    <name type="common">Tarpon</name>
    <name type="synonym">Clupea gigantea</name>
    <dbReference type="NCBI Taxonomy" id="7932"/>
    <lineage>
        <taxon>Eukaryota</taxon>
        <taxon>Metazoa</taxon>
        <taxon>Chordata</taxon>
        <taxon>Craniata</taxon>
        <taxon>Vertebrata</taxon>
        <taxon>Euteleostomi</taxon>
        <taxon>Actinopterygii</taxon>
        <taxon>Neopterygii</taxon>
        <taxon>Teleostei</taxon>
        <taxon>Elopiformes</taxon>
        <taxon>Megalopidae</taxon>
        <taxon>Megalops</taxon>
    </lineage>
</organism>
<protein>
    <recommendedName>
        <fullName evidence="4">Apolipoprotein A-V</fullName>
    </recommendedName>
</protein>
<evidence type="ECO:0000256" key="1">
    <source>
        <dbReference type="SAM" id="MobiDB-lite"/>
    </source>
</evidence>
<feature type="region of interest" description="Disordered" evidence="1">
    <location>
        <begin position="308"/>
        <end position="331"/>
    </location>
</feature>
<feature type="compositionally biased region" description="Gly residues" evidence="1">
    <location>
        <begin position="308"/>
        <end position="317"/>
    </location>
</feature>
<proteinExistence type="predicted"/>
<accession>A0A9D3PZ84</accession>
<dbReference type="SUPFAM" id="SSF47162">
    <property type="entry name" value="Apolipoprotein"/>
    <property type="match status" value="1"/>
</dbReference>
<evidence type="ECO:0000313" key="2">
    <source>
        <dbReference type="EMBL" id="KAG7471365.1"/>
    </source>
</evidence>
<comment type="caution">
    <text evidence="2">The sequence shown here is derived from an EMBL/GenBank/DDBJ whole genome shotgun (WGS) entry which is preliminary data.</text>
</comment>
<reference evidence="2" key="1">
    <citation type="submission" date="2021-01" db="EMBL/GenBank/DDBJ databases">
        <authorList>
            <person name="Zahm M."/>
            <person name="Roques C."/>
            <person name="Cabau C."/>
            <person name="Klopp C."/>
            <person name="Donnadieu C."/>
            <person name="Jouanno E."/>
            <person name="Lampietro C."/>
            <person name="Louis A."/>
            <person name="Herpin A."/>
            <person name="Echchiki A."/>
            <person name="Berthelot C."/>
            <person name="Parey E."/>
            <person name="Roest-Crollius H."/>
            <person name="Braasch I."/>
            <person name="Postlethwait J."/>
            <person name="Bobe J."/>
            <person name="Montfort J."/>
            <person name="Bouchez O."/>
            <person name="Begum T."/>
            <person name="Mejri S."/>
            <person name="Adams A."/>
            <person name="Chen W.-J."/>
            <person name="Guiguen Y."/>
        </authorList>
    </citation>
    <scope>NUCLEOTIDE SEQUENCE</scope>
    <source>
        <strain evidence="2">YG-15Mar2019-1</strain>
        <tissue evidence="2">Brain</tissue>
    </source>
</reference>
<dbReference type="OrthoDB" id="8942424at2759"/>